<keyword evidence="2 6" id="KW-0812">Transmembrane</keyword>
<dbReference type="GO" id="GO:0005886">
    <property type="term" value="C:plasma membrane"/>
    <property type="evidence" value="ECO:0007669"/>
    <property type="project" value="TreeGrafter"/>
</dbReference>
<name>A0A6B0SP35_9EURY</name>
<evidence type="ECO:0000256" key="2">
    <source>
        <dbReference type="ARBA" id="ARBA00022692"/>
    </source>
</evidence>
<reference evidence="8 9" key="1">
    <citation type="submission" date="2019-12" db="EMBL/GenBank/DDBJ databases">
        <title>Isolation and characterization of three novel carbon monoxide-oxidizing members of Halobacteria from salione crusts and soils.</title>
        <authorList>
            <person name="Myers M.R."/>
            <person name="King G.M."/>
        </authorList>
    </citation>
    <scope>NUCLEOTIDE SEQUENCE [LARGE SCALE GENOMIC DNA]</scope>
    <source>
        <strain evidence="8 9">WSA2</strain>
    </source>
</reference>
<dbReference type="Pfam" id="PF00582">
    <property type="entry name" value="Usp"/>
    <property type="match status" value="1"/>
</dbReference>
<feature type="region of interest" description="Disordered" evidence="5">
    <location>
        <begin position="1"/>
        <end position="33"/>
    </location>
</feature>
<dbReference type="Gene3D" id="3.40.50.12370">
    <property type="match status" value="1"/>
</dbReference>
<evidence type="ECO:0000256" key="1">
    <source>
        <dbReference type="ARBA" id="ARBA00004141"/>
    </source>
</evidence>
<dbReference type="GO" id="GO:0015499">
    <property type="term" value="F:formate transmembrane transporter activity"/>
    <property type="evidence" value="ECO:0007669"/>
    <property type="project" value="TreeGrafter"/>
</dbReference>
<proteinExistence type="predicted"/>
<dbReference type="InterPro" id="IPR000292">
    <property type="entry name" value="For/NO2_transpt"/>
</dbReference>
<comment type="subcellular location">
    <subcellularLocation>
        <location evidence="1">Membrane</location>
        <topology evidence="1">Multi-pass membrane protein</topology>
    </subcellularLocation>
</comment>
<feature type="transmembrane region" description="Helical" evidence="6">
    <location>
        <begin position="130"/>
        <end position="154"/>
    </location>
</feature>
<dbReference type="InterPro" id="IPR006016">
    <property type="entry name" value="UspA"/>
</dbReference>
<feature type="transmembrane region" description="Helical" evidence="6">
    <location>
        <begin position="59"/>
        <end position="81"/>
    </location>
</feature>
<dbReference type="Pfam" id="PF01226">
    <property type="entry name" value="Form_Nir_trans"/>
    <property type="match status" value="1"/>
</dbReference>
<feature type="transmembrane region" description="Helical" evidence="6">
    <location>
        <begin position="210"/>
        <end position="233"/>
    </location>
</feature>
<evidence type="ECO:0000256" key="4">
    <source>
        <dbReference type="ARBA" id="ARBA00023136"/>
    </source>
</evidence>
<dbReference type="SUPFAM" id="SSF52402">
    <property type="entry name" value="Adenine nucleotide alpha hydrolases-like"/>
    <property type="match status" value="2"/>
</dbReference>
<dbReference type="OrthoDB" id="195948at2157"/>
<dbReference type="InterPro" id="IPR023271">
    <property type="entry name" value="Aquaporin-like"/>
</dbReference>
<feature type="compositionally biased region" description="Basic and acidic residues" evidence="5">
    <location>
        <begin position="13"/>
        <end position="23"/>
    </location>
</feature>
<feature type="transmembrane region" description="Helical" evidence="6">
    <location>
        <begin position="253"/>
        <end position="275"/>
    </location>
</feature>
<evidence type="ECO:0000256" key="6">
    <source>
        <dbReference type="SAM" id="Phobius"/>
    </source>
</evidence>
<dbReference type="Proteomes" id="UP000437065">
    <property type="component" value="Unassembled WGS sequence"/>
</dbReference>
<sequence length="607" mass="66004">MNTPYDDPPSDDGDGREHTDHNGVPESGSVVPDRFSSDEVFQRIVADADHEITSGARELFFAALAGGFAITITLLVYASMYPQTDSSVVAAMLYPIGFIYIIIGGYQLYTENTLPPVALTLERLASVPALLRHWTIVALGNFTGGAIGAVVLAYGGVFSPEAAAVAADLAATGVYETTPWELFFKGAFAGLIVAGVVWMNFAAQDTISRLVIVYLAFLTIPLGNLYHSVVSFTEAVYLMIVGDLGFVLAMTDFVIPVLVGNTVGGVVLVTIVNYYQTTEQRLETARFENVRRLSIRETLLGGLAGRSYVPLFDTVEEFVRDPDSFRILVPITNPRTESRLVEMACALASTREKGVVHVVHVVQIPSGPSQGNRRTDHDRITAESSKLLSDVRSIGERYDADLETSTLVTHRSFEDVFDRANRTRPDLVMMGWADDGVWASARAERPIDELTNRLPCDFLVVKDRGLDCSRVLLPTAGGPNSVLSAEVARGLREALDAEISLLHVADGPGDRDRGEAFLADWAVENDLEDAERIVDESGDVEESIERAAEDNTLILIGATEQGLLSRLVSDSLHMNIADDVDGSLLLAERPSDRSILKRLVGGGRREK</sequence>
<organism evidence="8 9">
    <name type="scientific">Halobaculum saliterrae</name>
    <dbReference type="NCBI Taxonomy" id="2073113"/>
    <lineage>
        <taxon>Archaea</taxon>
        <taxon>Methanobacteriati</taxon>
        <taxon>Methanobacteriota</taxon>
        <taxon>Stenosarchaea group</taxon>
        <taxon>Halobacteria</taxon>
        <taxon>Halobacteriales</taxon>
        <taxon>Haloferacaceae</taxon>
        <taxon>Halobaculum</taxon>
    </lineage>
</organism>
<comment type="caution">
    <text evidence="8">The sequence shown here is derived from an EMBL/GenBank/DDBJ whole genome shotgun (WGS) entry which is preliminary data.</text>
</comment>
<evidence type="ECO:0000313" key="8">
    <source>
        <dbReference type="EMBL" id="MXR40688.1"/>
    </source>
</evidence>
<dbReference type="PANTHER" id="PTHR30520">
    <property type="entry name" value="FORMATE TRANSPORTER-RELATED"/>
    <property type="match status" value="1"/>
</dbReference>
<evidence type="ECO:0000256" key="5">
    <source>
        <dbReference type="SAM" id="MobiDB-lite"/>
    </source>
</evidence>
<evidence type="ECO:0000256" key="3">
    <source>
        <dbReference type="ARBA" id="ARBA00022989"/>
    </source>
</evidence>
<accession>A0A6B0SP35</accession>
<feature type="transmembrane region" description="Helical" evidence="6">
    <location>
        <begin position="87"/>
        <end position="109"/>
    </location>
</feature>
<protein>
    <submittedName>
        <fullName evidence="8">Universal stress protein</fullName>
    </submittedName>
</protein>
<feature type="transmembrane region" description="Helical" evidence="6">
    <location>
        <begin position="182"/>
        <end position="203"/>
    </location>
</feature>
<keyword evidence="3 6" id="KW-1133">Transmembrane helix</keyword>
<dbReference type="EMBL" id="WUUS01000002">
    <property type="protein sequence ID" value="MXR40688.1"/>
    <property type="molecule type" value="Genomic_DNA"/>
</dbReference>
<dbReference type="AlphaFoldDB" id="A0A6B0SP35"/>
<dbReference type="RefSeq" id="WP_159663981.1">
    <property type="nucleotide sequence ID" value="NZ_WUUS01000002.1"/>
</dbReference>
<gene>
    <name evidence="8" type="ORF">GRX01_04920</name>
</gene>
<feature type="domain" description="UspA" evidence="7">
    <location>
        <begin position="326"/>
        <end position="462"/>
    </location>
</feature>
<keyword evidence="4 6" id="KW-0472">Membrane</keyword>
<evidence type="ECO:0000259" key="7">
    <source>
        <dbReference type="Pfam" id="PF00582"/>
    </source>
</evidence>
<evidence type="ECO:0000313" key="9">
    <source>
        <dbReference type="Proteomes" id="UP000437065"/>
    </source>
</evidence>
<dbReference type="Gene3D" id="1.20.1080.10">
    <property type="entry name" value="Glycerol uptake facilitator protein"/>
    <property type="match status" value="1"/>
</dbReference>
<dbReference type="PANTHER" id="PTHR30520:SF2">
    <property type="entry name" value="INNER MEMBRANE PROTEIN YFDC"/>
    <property type="match status" value="1"/>
</dbReference>
<keyword evidence="9" id="KW-1185">Reference proteome</keyword>